<gene>
    <name evidence="1" type="ORF">XD86_1128</name>
</gene>
<proteinExistence type="predicted"/>
<name>A0A101GXS6_9BACT</name>
<organism evidence="1 2">
    <name type="scientific">Mesotoga infera</name>
    <dbReference type="NCBI Taxonomy" id="1236046"/>
    <lineage>
        <taxon>Bacteria</taxon>
        <taxon>Thermotogati</taxon>
        <taxon>Thermotogota</taxon>
        <taxon>Thermotogae</taxon>
        <taxon>Kosmotogales</taxon>
        <taxon>Kosmotogaceae</taxon>
        <taxon>Mesotoga</taxon>
    </lineage>
</organism>
<sequence length="186" mass="20212">MTMYFSKSDEETTRTLLQRMFERSEEARIRDVVLPSTTGRVAEIALDLVPDSVKLTVVTHSVGFREPNGDEFDPAIRKLYSGSRHSLLTATHLFRGIDGAFAKAHGGVYPPQVFAAALRLFGQGTKVAVEIAIMAADAGFIRIGDWVITSGGTGHGIDTAYIVKPCHSNDLSLFEFGELIGIPSNL</sequence>
<dbReference type="AlphaFoldDB" id="A0A101GXS6"/>
<evidence type="ECO:0000313" key="1">
    <source>
        <dbReference type="EMBL" id="KUK66633.1"/>
    </source>
</evidence>
<comment type="caution">
    <text evidence="1">The sequence shown here is derived from an EMBL/GenBank/DDBJ whole genome shotgun (WGS) entry which is preliminary data.</text>
</comment>
<evidence type="ECO:0000313" key="2">
    <source>
        <dbReference type="Proteomes" id="UP000054260"/>
    </source>
</evidence>
<dbReference type="Proteomes" id="UP000054260">
    <property type="component" value="Unassembled WGS sequence"/>
</dbReference>
<dbReference type="InterPro" id="IPR036918">
    <property type="entry name" value="Pyrv_Knase_C_sf"/>
</dbReference>
<dbReference type="PATRIC" id="fig|1236046.6.peg.1402"/>
<reference evidence="2" key="1">
    <citation type="journal article" date="2015" name="MBio">
        <title>Genome-Resolved Metagenomic Analysis Reveals Roles for Candidate Phyla and Other Microbial Community Members in Biogeochemical Transformations in Oil Reservoirs.</title>
        <authorList>
            <person name="Hu P."/>
            <person name="Tom L."/>
            <person name="Singh A."/>
            <person name="Thomas B.C."/>
            <person name="Baker B.J."/>
            <person name="Piceno Y.M."/>
            <person name="Andersen G.L."/>
            <person name="Banfield J.F."/>
        </authorList>
    </citation>
    <scope>NUCLEOTIDE SEQUENCE [LARGE SCALE GENOMIC DNA]</scope>
</reference>
<dbReference type="Gene3D" id="3.40.1380.20">
    <property type="entry name" value="Pyruvate kinase, C-terminal domain"/>
    <property type="match status" value="1"/>
</dbReference>
<dbReference type="SUPFAM" id="SSF52935">
    <property type="entry name" value="PK C-terminal domain-like"/>
    <property type="match status" value="1"/>
</dbReference>
<protein>
    <submittedName>
        <fullName evidence="1">Uncharacterized protein</fullName>
    </submittedName>
</protein>
<accession>A0A101GXS6</accession>
<dbReference type="EMBL" id="LGGH01000190">
    <property type="protein sequence ID" value="KUK66633.1"/>
    <property type="molecule type" value="Genomic_DNA"/>
</dbReference>